<dbReference type="RefSeq" id="XP_007766748.1">
    <property type="nucleotide sequence ID" value="XM_007768558.1"/>
</dbReference>
<dbReference type="KEGG" id="cput:CONPUDRAFT_163852"/>
<dbReference type="OrthoDB" id="6359816at2759"/>
<evidence type="ECO:0000256" key="1">
    <source>
        <dbReference type="SAM" id="MobiDB-lite"/>
    </source>
</evidence>
<feature type="region of interest" description="Disordered" evidence="1">
    <location>
        <begin position="271"/>
        <end position="299"/>
    </location>
</feature>
<name>A0A5M3MVN5_CONPW</name>
<evidence type="ECO:0008006" key="4">
    <source>
        <dbReference type="Google" id="ProtNLM"/>
    </source>
</evidence>
<organism evidence="2 3">
    <name type="scientific">Coniophora puteana (strain RWD-64-598)</name>
    <name type="common">Brown rot fungus</name>
    <dbReference type="NCBI Taxonomy" id="741705"/>
    <lineage>
        <taxon>Eukaryota</taxon>
        <taxon>Fungi</taxon>
        <taxon>Dikarya</taxon>
        <taxon>Basidiomycota</taxon>
        <taxon>Agaricomycotina</taxon>
        <taxon>Agaricomycetes</taxon>
        <taxon>Agaricomycetidae</taxon>
        <taxon>Boletales</taxon>
        <taxon>Coniophorineae</taxon>
        <taxon>Coniophoraceae</taxon>
        <taxon>Coniophora</taxon>
    </lineage>
</organism>
<dbReference type="Proteomes" id="UP000053558">
    <property type="component" value="Unassembled WGS sequence"/>
</dbReference>
<accession>A0A5M3MVN5</accession>
<gene>
    <name evidence="2" type="ORF">CONPUDRAFT_163852</name>
</gene>
<proteinExistence type="predicted"/>
<keyword evidence="3" id="KW-1185">Reference proteome</keyword>
<reference evidence="3" key="1">
    <citation type="journal article" date="2012" name="Science">
        <title>The Paleozoic origin of enzymatic lignin decomposition reconstructed from 31 fungal genomes.</title>
        <authorList>
            <person name="Floudas D."/>
            <person name="Binder M."/>
            <person name="Riley R."/>
            <person name="Barry K."/>
            <person name="Blanchette R.A."/>
            <person name="Henrissat B."/>
            <person name="Martinez A.T."/>
            <person name="Otillar R."/>
            <person name="Spatafora J.W."/>
            <person name="Yadav J.S."/>
            <person name="Aerts A."/>
            <person name="Benoit I."/>
            <person name="Boyd A."/>
            <person name="Carlson A."/>
            <person name="Copeland A."/>
            <person name="Coutinho P.M."/>
            <person name="de Vries R.P."/>
            <person name="Ferreira P."/>
            <person name="Findley K."/>
            <person name="Foster B."/>
            <person name="Gaskell J."/>
            <person name="Glotzer D."/>
            <person name="Gorecki P."/>
            <person name="Heitman J."/>
            <person name="Hesse C."/>
            <person name="Hori C."/>
            <person name="Igarashi K."/>
            <person name="Jurgens J.A."/>
            <person name="Kallen N."/>
            <person name="Kersten P."/>
            <person name="Kohler A."/>
            <person name="Kuees U."/>
            <person name="Kumar T.K.A."/>
            <person name="Kuo A."/>
            <person name="LaButti K."/>
            <person name="Larrondo L.F."/>
            <person name="Lindquist E."/>
            <person name="Ling A."/>
            <person name="Lombard V."/>
            <person name="Lucas S."/>
            <person name="Lundell T."/>
            <person name="Martin R."/>
            <person name="McLaughlin D.J."/>
            <person name="Morgenstern I."/>
            <person name="Morin E."/>
            <person name="Murat C."/>
            <person name="Nagy L.G."/>
            <person name="Nolan M."/>
            <person name="Ohm R.A."/>
            <person name="Patyshakuliyeva A."/>
            <person name="Rokas A."/>
            <person name="Ruiz-Duenas F.J."/>
            <person name="Sabat G."/>
            <person name="Salamov A."/>
            <person name="Samejima M."/>
            <person name="Schmutz J."/>
            <person name="Slot J.C."/>
            <person name="St John F."/>
            <person name="Stenlid J."/>
            <person name="Sun H."/>
            <person name="Sun S."/>
            <person name="Syed K."/>
            <person name="Tsang A."/>
            <person name="Wiebenga A."/>
            <person name="Young D."/>
            <person name="Pisabarro A."/>
            <person name="Eastwood D.C."/>
            <person name="Martin F."/>
            <person name="Cullen D."/>
            <person name="Grigoriev I.V."/>
            <person name="Hibbett D.S."/>
        </authorList>
    </citation>
    <scope>NUCLEOTIDE SEQUENCE [LARGE SCALE GENOMIC DNA]</scope>
    <source>
        <strain evidence="3">RWD-64-598 SS2</strain>
    </source>
</reference>
<comment type="caution">
    <text evidence="2">The sequence shown here is derived from an EMBL/GenBank/DDBJ whole genome shotgun (WGS) entry which is preliminary data.</text>
</comment>
<feature type="compositionally biased region" description="Acidic residues" evidence="1">
    <location>
        <begin position="271"/>
        <end position="285"/>
    </location>
</feature>
<dbReference type="GeneID" id="19205014"/>
<dbReference type="EMBL" id="JH711576">
    <property type="protein sequence ID" value="EIW82774.1"/>
    <property type="molecule type" value="Genomic_DNA"/>
</dbReference>
<evidence type="ECO:0000313" key="3">
    <source>
        <dbReference type="Proteomes" id="UP000053558"/>
    </source>
</evidence>
<evidence type="ECO:0000313" key="2">
    <source>
        <dbReference type="EMBL" id="EIW82774.1"/>
    </source>
</evidence>
<dbReference type="AlphaFoldDB" id="A0A5M3MVN5"/>
<sequence length="510" mass="56771">MGKLMVEREEKNGAAWTFLLLPSANTVLDMRAGETAFSKTVGYGWRYGLEKASSAPGRPCLWDIVADLTYASCPDPNLEIEFTCGIIKGNRNISEPLPDLRQCRSISPARRSRLGYCDKIGSFLDLWGADCILVEAYIHGDLVLAQSAFAPPLKAVAAKQATPPMKLDMVDALERSLASGNFTDTKFNVFSCWRKVGGGRQRLCRPLPLHAATSVVLNRLDLKCSLNFGELWGWRSIVAEEGAISERRKALRDMLCASDCERSFLDVGDEYEEDSDFDPDEESVIEESPHGGSTLCPPAPGATLSNSDATISVARPENTTSKSKNAMSGGVPPIHSTFLVKGVAYKTWRAFLFYIYTGQVNFSPMSPQNGGKVEPDSLANETKLKCSPCSPKSMYRLAIKVRPPPFAFYEPTKLTDHSRLKLQLEPLKQLAFDEIRRHLTKDTILHEVLSKFTAKHPEILEMEMNFLMNHRSESGVMDSLPEKIEQMMRGEMTHCKEVLATIMMNLWKKA</sequence>
<protein>
    <recommendedName>
        <fullName evidence="4">BTB domain-containing protein</fullName>
    </recommendedName>
</protein>